<dbReference type="InterPro" id="IPR002765">
    <property type="entry name" value="UPF0145_YbjQ-like"/>
</dbReference>
<gene>
    <name evidence="2" type="ORF">SAMN05660909_00969</name>
</gene>
<dbReference type="Proteomes" id="UP000199656">
    <property type="component" value="Unassembled WGS sequence"/>
</dbReference>
<dbReference type="Gene3D" id="3.30.110.70">
    <property type="entry name" value="Hypothetical protein apc22750. Chain B"/>
    <property type="match status" value="1"/>
</dbReference>
<dbReference type="RefSeq" id="WP_089759232.1">
    <property type="nucleotide sequence ID" value="NZ_BKAT01000002.1"/>
</dbReference>
<sequence>MNNLTSCPNCGAKIKDGVFSSNFLMSDIKSELIAEMNNTPKVTGCSKCLSAIYDEAFNKFVASRKKIQDEMLEHIKNVPVITAHTPYNWDYNVLGLATGQSTTGTGLFAEVGASWTDFFGLQSHTYNKKIANGEELCLQQIRAKAVKMGGNAIIAVDIDYSEMGGEKGMIMVCMSGTVVKLNNLDVLDQYKVDSIKKISFLADKLHVSNNKYAEILEKFE</sequence>
<dbReference type="PANTHER" id="PTHR34068:SF1">
    <property type="entry name" value="UPF0145 PROTEIN YBJQ"/>
    <property type="match status" value="1"/>
</dbReference>
<dbReference type="EMBL" id="FNRL01000003">
    <property type="protein sequence ID" value="SEA15121.1"/>
    <property type="molecule type" value="Genomic_DNA"/>
</dbReference>
<dbReference type="InterPro" id="IPR035439">
    <property type="entry name" value="UPF0145_dom_sf"/>
</dbReference>
<keyword evidence="3" id="KW-1185">Reference proteome</keyword>
<proteinExistence type="inferred from homology"/>
<protein>
    <submittedName>
        <fullName evidence="2">Uncharacterized conserved protein YbjQ, UPF0145 family</fullName>
    </submittedName>
</protein>
<comment type="similarity">
    <text evidence="1">Belongs to the UPF0145 family.</text>
</comment>
<dbReference type="STRING" id="408074.SAMN05660909_00969"/>
<reference evidence="3" key="1">
    <citation type="submission" date="2016-10" db="EMBL/GenBank/DDBJ databases">
        <authorList>
            <person name="Varghese N."/>
            <person name="Submissions S."/>
        </authorList>
    </citation>
    <scope>NUCLEOTIDE SEQUENCE [LARGE SCALE GENOMIC DNA]</scope>
    <source>
        <strain evidence="3">DSM 23920</strain>
    </source>
</reference>
<evidence type="ECO:0000313" key="3">
    <source>
        <dbReference type="Proteomes" id="UP000199656"/>
    </source>
</evidence>
<evidence type="ECO:0000256" key="1">
    <source>
        <dbReference type="ARBA" id="ARBA00010751"/>
    </source>
</evidence>
<dbReference type="SUPFAM" id="SSF117782">
    <property type="entry name" value="YbjQ-like"/>
    <property type="match status" value="1"/>
</dbReference>
<organism evidence="2 3">
    <name type="scientific">Chitinophaga terrae</name>
    <name type="common">ex Kim and Jung 2007</name>
    <dbReference type="NCBI Taxonomy" id="408074"/>
    <lineage>
        <taxon>Bacteria</taxon>
        <taxon>Pseudomonadati</taxon>
        <taxon>Bacteroidota</taxon>
        <taxon>Chitinophagia</taxon>
        <taxon>Chitinophagales</taxon>
        <taxon>Chitinophagaceae</taxon>
        <taxon>Chitinophaga</taxon>
    </lineage>
</organism>
<dbReference type="Pfam" id="PF01906">
    <property type="entry name" value="YbjQ_1"/>
    <property type="match status" value="1"/>
</dbReference>
<dbReference type="OrthoDB" id="9796448at2"/>
<dbReference type="PANTHER" id="PTHR34068">
    <property type="entry name" value="UPF0145 PROTEIN YBJQ"/>
    <property type="match status" value="1"/>
</dbReference>
<name>A0A1H3YV95_9BACT</name>
<evidence type="ECO:0000313" key="2">
    <source>
        <dbReference type="EMBL" id="SEA15121.1"/>
    </source>
</evidence>
<accession>A0A1H3YV95</accession>
<dbReference type="AlphaFoldDB" id="A0A1H3YV95"/>